<dbReference type="Gene3D" id="3.40.390.10">
    <property type="entry name" value="Collagenase (Catalytic Domain)"/>
    <property type="match status" value="1"/>
</dbReference>
<gene>
    <name evidence="16" type="ORF">PODLI_1B039883</name>
</gene>
<evidence type="ECO:0000256" key="7">
    <source>
        <dbReference type="ARBA" id="ARBA00023136"/>
    </source>
</evidence>
<dbReference type="Proteomes" id="UP001178461">
    <property type="component" value="Chromosome 15"/>
</dbReference>
<evidence type="ECO:0000259" key="15">
    <source>
        <dbReference type="PROSITE" id="PS50215"/>
    </source>
</evidence>
<keyword evidence="7 11" id="KW-0472">Membrane</keyword>
<keyword evidence="9" id="KW-0245">EGF-like domain</keyword>
<keyword evidence="17" id="KW-1185">Reference proteome</keyword>
<feature type="domain" description="Peptidase M12B" evidence="15">
    <location>
        <begin position="158"/>
        <end position="280"/>
    </location>
</feature>
<dbReference type="GO" id="GO:0004222">
    <property type="term" value="F:metalloendopeptidase activity"/>
    <property type="evidence" value="ECO:0007669"/>
    <property type="project" value="InterPro"/>
</dbReference>
<keyword evidence="8 9" id="KW-1015">Disulfide bond</keyword>
<evidence type="ECO:0000259" key="14">
    <source>
        <dbReference type="PROSITE" id="PS50214"/>
    </source>
</evidence>
<dbReference type="GO" id="GO:0006508">
    <property type="term" value="P:proteolysis"/>
    <property type="evidence" value="ECO:0007669"/>
    <property type="project" value="InterPro"/>
</dbReference>
<dbReference type="SMART" id="SM00608">
    <property type="entry name" value="ACR"/>
    <property type="match status" value="1"/>
</dbReference>
<keyword evidence="12" id="KW-0732">Signal</keyword>
<evidence type="ECO:0000256" key="2">
    <source>
        <dbReference type="ARBA" id="ARBA00004613"/>
    </source>
</evidence>
<dbReference type="GO" id="GO:0007339">
    <property type="term" value="P:binding of sperm to zona pellucida"/>
    <property type="evidence" value="ECO:0007669"/>
    <property type="project" value="TreeGrafter"/>
</dbReference>
<evidence type="ECO:0000256" key="6">
    <source>
        <dbReference type="ARBA" id="ARBA00022989"/>
    </source>
</evidence>
<reference evidence="16" key="1">
    <citation type="submission" date="2022-12" db="EMBL/GenBank/DDBJ databases">
        <authorList>
            <person name="Alioto T."/>
            <person name="Alioto T."/>
            <person name="Gomez Garrido J."/>
        </authorList>
    </citation>
    <scope>NUCLEOTIDE SEQUENCE</scope>
</reference>
<dbReference type="Gene3D" id="4.10.70.10">
    <property type="entry name" value="Disintegrin domain"/>
    <property type="match status" value="1"/>
</dbReference>
<dbReference type="InterPro" id="IPR001762">
    <property type="entry name" value="Disintegrin_dom"/>
</dbReference>
<feature type="chain" id="PRO_5041424200" evidence="12">
    <location>
        <begin position="19"/>
        <end position="651"/>
    </location>
</feature>
<evidence type="ECO:0000313" key="16">
    <source>
        <dbReference type="EMBL" id="CAI5795823.1"/>
    </source>
</evidence>
<protein>
    <submittedName>
        <fullName evidence="16">And metalloproteinase domain-containing 2-like</fullName>
    </submittedName>
</protein>
<dbReference type="FunFam" id="4.10.70.10:FF:000001">
    <property type="entry name" value="Disintegrin and metalloproteinase domain-containing protein 22"/>
    <property type="match status" value="1"/>
</dbReference>
<feature type="compositionally biased region" description="Polar residues" evidence="10">
    <location>
        <begin position="639"/>
        <end position="651"/>
    </location>
</feature>
<keyword evidence="3" id="KW-0964">Secreted</keyword>
<dbReference type="PANTHER" id="PTHR11905:SF158">
    <property type="entry name" value="DISINTEGRIN AND METALLOPROTEINASE DOMAIN-CONTAINING PROTEIN 18"/>
    <property type="match status" value="1"/>
</dbReference>
<dbReference type="GO" id="GO:0005886">
    <property type="term" value="C:plasma membrane"/>
    <property type="evidence" value="ECO:0007669"/>
    <property type="project" value="TreeGrafter"/>
</dbReference>
<keyword evidence="6 11" id="KW-1133">Transmembrane helix</keyword>
<evidence type="ECO:0000256" key="4">
    <source>
        <dbReference type="ARBA" id="ARBA00022656"/>
    </source>
</evidence>
<name>A0AA35LHA9_9SAUR</name>
<comment type="caution">
    <text evidence="9">Lacks conserved residue(s) required for the propagation of feature annotation.</text>
</comment>
<dbReference type="GO" id="GO:0008584">
    <property type="term" value="P:male gonad development"/>
    <property type="evidence" value="ECO:0007669"/>
    <property type="project" value="TreeGrafter"/>
</dbReference>
<dbReference type="PROSITE" id="PS50215">
    <property type="entry name" value="ADAM_MEPRO"/>
    <property type="match status" value="1"/>
</dbReference>
<evidence type="ECO:0000256" key="5">
    <source>
        <dbReference type="ARBA" id="ARBA00022692"/>
    </source>
</evidence>
<accession>A0AA35LHA9</accession>
<proteinExistence type="predicted"/>
<evidence type="ECO:0000256" key="3">
    <source>
        <dbReference type="ARBA" id="ARBA00022525"/>
    </source>
</evidence>
<dbReference type="PROSITE" id="PS50026">
    <property type="entry name" value="EGF_3"/>
    <property type="match status" value="1"/>
</dbReference>
<evidence type="ECO:0000256" key="1">
    <source>
        <dbReference type="ARBA" id="ARBA00004167"/>
    </source>
</evidence>
<evidence type="ECO:0000259" key="13">
    <source>
        <dbReference type="PROSITE" id="PS50026"/>
    </source>
</evidence>
<dbReference type="InterPro" id="IPR000742">
    <property type="entry name" value="EGF"/>
</dbReference>
<organism evidence="16 17">
    <name type="scientific">Podarcis lilfordi</name>
    <name type="common">Lilford's wall lizard</name>
    <dbReference type="NCBI Taxonomy" id="74358"/>
    <lineage>
        <taxon>Eukaryota</taxon>
        <taxon>Metazoa</taxon>
        <taxon>Chordata</taxon>
        <taxon>Craniata</taxon>
        <taxon>Vertebrata</taxon>
        <taxon>Euteleostomi</taxon>
        <taxon>Lepidosauria</taxon>
        <taxon>Squamata</taxon>
        <taxon>Bifurcata</taxon>
        <taxon>Unidentata</taxon>
        <taxon>Episquamata</taxon>
        <taxon>Laterata</taxon>
        <taxon>Lacertibaenia</taxon>
        <taxon>Lacertidae</taxon>
        <taxon>Podarcis</taxon>
    </lineage>
</organism>
<evidence type="ECO:0000256" key="8">
    <source>
        <dbReference type="ARBA" id="ARBA00023157"/>
    </source>
</evidence>
<dbReference type="InterPro" id="IPR002870">
    <property type="entry name" value="Peptidase_M12B_N"/>
</dbReference>
<dbReference type="GO" id="GO:0007155">
    <property type="term" value="P:cell adhesion"/>
    <property type="evidence" value="ECO:0007669"/>
    <property type="project" value="TreeGrafter"/>
</dbReference>
<feature type="signal peptide" evidence="12">
    <location>
        <begin position="1"/>
        <end position="18"/>
    </location>
</feature>
<dbReference type="SUPFAM" id="SSF55486">
    <property type="entry name" value="Metalloproteases ('zincins'), catalytic domain"/>
    <property type="match status" value="1"/>
</dbReference>
<dbReference type="Pfam" id="PF01562">
    <property type="entry name" value="Pep_M12B_propep"/>
    <property type="match status" value="1"/>
</dbReference>
<dbReference type="Pfam" id="PF00200">
    <property type="entry name" value="Disintegrin"/>
    <property type="match status" value="1"/>
</dbReference>
<evidence type="ECO:0000256" key="10">
    <source>
        <dbReference type="SAM" id="MobiDB-lite"/>
    </source>
</evidence>
<dbReference type="EMBL" id="OX395141">
    <property type="protein sequence ID" value="CAI5795823.1"/>
    <property type="molecule type" value="Genomic_DNA"/>
</dbReference>
<dbReference type="Pfam" id="PF08516">
    <property type="entry name" value="ADAM_CR"/>
    <property type="match status" value="1"/>
</dbReference>
<dbReference type="InterPro" id="IPR036436">
    <property type="entry name" value="Disintegrin_dom_sf"/>
</dbReference>
<feature type="transmembrane region" description="Helical" evidence="11">
    <location>
        <begin position="588"/>
        <end position="608"/>
    </location>
</feature>
<dbReference type="GO" id="GO:0090729">
    <property type="term" value="F:toxin activity"/>
    <property type="evidence" value="ECO:0007669"/>
    <property type="project" value="UniProtKB-KW"/>
</dbReference>
<evidence type="ECO:0000256" key="12">
    <source>
        <dbReference type="SAM" id="SignalP"/>
    </source>
</evidence>
<dbReference type="GO" id="GO:0005576">
    <property type="term" value="C:extracellular region"/>
    <property type="evidence" value="ECO:0007669"/>
    <property type="project" value="UniProtKB-SubCell"/>
</dbReference>
<dbReference type="PROSITE" id="PS50214">
    <property type="entry name" value="DISINTEGRIN_2"/>
    <property type="match status" value="1"/>
</dbReference>
<dbReference type="InterPro" id="IPR001590">
    <property type="entry name" value="Peptidase_M12B"/>
</dbReference>
<evidence type="ECO:0000313" key="17">
    <source>
        <dbReference type="Proteomes" id="UP001178461"/>
    </source>
</evidence>
<evidence type="ECO:0000256" key="9">
    <source>
        <dbReference type="PROSITE-ProRule" id="PRU00076"/>
    </source>
</evidence>
<dbReference type="InterPro" id="IPR024079">
    <property type="entry name" value="MetalloPept_cat_dom_sf"/>
</dbReference>
<dbReference type="PANTHER" id="PTHR11905">
    <property type="entry name" value="ADAM A DISINTEGRIN AND METALLOPROTEASE DOMAIN"/>
    <property type="match status" value="1"/>
</dbReference>
<evidence type="ECO:0000256" key="11">
    <source>
        <dbReference type="SAM" id="Phobius"/>
    </source>
</evidence>
<comment type="subcellular location">
    <subcellularLocation>
        <location evidence="1">Membrane</location>
        <topology evidence="1">Single-pass membrane protein</topology>
    </subcellularLocation>
    <subcellularLocation>
        <location evidence="2">Secreted</location>
    </subcellularLocation>
</comment>
<dbReference type="SUPFAM" id="SSF57552">
    <property type="entry name" value="Blood coagulation inhibitor (disintegrin)"/>
    <property type="match status" value="1"/>
</dbReference>
<keyword evidence="5 11" id="KW-0812">Transmembrane</keyword>
<feature type="region of interest" description="Disordered" evidence="10">
    <location>
        <begin position="622"/>
        <end position="651"/>
    </location>
</feature>
<feature type="disulfide bond" evidence="9">
    <location>
        <begin position="545"/>
        <end position="554"/>
    </location>
</feature>
<dbReference type="SMART" id="SM00050">
    <property type="entry name" value="DISIN"/>
    <property type="match status" value="1"/>
</dbReference>
<dbReference type="InterPro" id="IPR006586">
    <property type="entry name" value="ADAM_Cys-rich"/>
</dbReference>
<sequence length="651" mass="72371">MKLLAAAALLLFAAGLDCQTFLHITYPKKIPSNMTEDGLGPDESTQTYMITIKKKTYTIHLQQQTFLPNDFLVYTYNQGGFVHPNSPHIQGECFYQGYIQGFPNSVAILSTCYGLRGLLQFENVSYGIEHLKSSANFEHLIYQINNKNLQSPLRREDLTSTERQLGSEGMPYKLLSDTVPLSDVTKLHRYIEIYIVLDKGLYQKSMTKEPFSVVLAQLLGLNLGMEYDNGKECKCPGGFVCIMNTEAVLSSGIKAFSSCSIKDFQNFIKFKGAHCLSNRPNLKLFYKKRSARSKALCGNGVLEAGEKCDCGSEEECKYSKCCTSSCTFLRGAVCSNELCCENCQFKPRNTICRAAVDSVCDFPEYCNGSSASCPSNVYAQNGYSCASNAGYCYGGSCQAADLQCQDLFGEKSKSAPQACYEEINGQTDRFGHCGIDIRKGFKTCSFRDIKCGKLICVYPTRKPYVDMNIPILYTPFQDTLCISLDLQQPEGFPDPMLVKDGTKCGTKKVCIKQVCEKYGILKYDCDPTKKCFGHGICNNKRNCHCDPGWAPPNCKEKGGPLGGSIDSGLRMLASDITERVIEDNMRTWVLLSIFLFLPIVVGSAILIVKWARISKYCIDDSESLGDSESYTRSDEYSMSDKTSLSNQEDTM</sequence>
<keyword evidence="4" id="KW-0800">Toxin</keyword>
<dbReference type="AlphaFoldDB" id="A0AA35LHA9"/>
<dbReference type="Pfam" id="PF01421">
    <property type="entry name" value="Reprolysin"/>
    <property type="match status" value="1"/>
</dbReference>
<feature type="domain" description="Disintegrin" evidence="14">
    <location>
        <begin position="294"/>
        <end position="381"/>
    </location>
</feature>
<feature type="domain" description="EGF-like" evidence="13">
    <location>
        <begin position="521"/>
        <end position="555"/>
    </location>
</feature>
<dbReference type="PROSITE" id="PS01186">
    <property type="entry name" value="EGF_2"/>
    <property type="match status" value="1"/>
</dbReference>